<dbReference type="Proteomes" id="UP000638313">
    <property type="component" value="Unassembled WGS sequence"/>
</dbReference>
<sequence length="280" mass="30762">MTTLLPCEPAPLEPFGVALHAPRPGTPVDAIPVAALRSLTRDHHLVLLRGFDGFAGPEEMSAYCAQWGELSVWPFGTVLDLVEREQPEDHIFAAGHMPMHWDGMYREHVPEFQVFHCVQAPGAGNGGETTFSHTTAVLRDAGPDTVARWSQVTGTYHRAMEYYDSTTVAPVVDAHPVHGAPVIRYNEPTDAGDDSFVNHPDLTFTGLPADELDAFHRELRAALYDPAHLYAHAWRTGDVVLTDNHTLLHGRNAFTSGAPRHLRRVQVLGTPPLVNPGLVR</sequence>
<proteinExistence type="predicted"/>
<comment type="caution">
    <text evidence="5">The sequence shown here is derived from an EMBL/GenBank/DDBJ whole genome shotgun (WGS) entry which is preliminary data.</text>
</comment>
<evidence type="ECO:0000256" key="1">
    <source>
        <dbReference type="ARBA" id="ARBA00001954"/>
    </source>
</evidence>
<dbReference type="RefSeq" id="WP_190132532.1">
    <property type="nucleotide sequence ID" value="NZ_BNBD01000016.1"/>
</dbReference>
<dbReference type="Gene3D" id="3.60.130.10">
    <property type="entry name" value="Clavaminate synthase-like"/>
    <property type="match status" value="1"/>
</dbReference>
<comment type="cofactor">
    <cofactor evidence="1">
        <name>Fe(2+)</name>
        <dbReference type="ChEBI" id="CHEBI:29033"/>
    </cofactor>
</comment>
<keyword evidence="6" id="KW-1185">Reference proteome</keyword>
<keyword evidence="2" id="KW-0560">Oxidoreductase</keyword>
<dbReference type="InterPro" id="IPR003819">
    <property type="entry name" value="TauD/TfdA-like"/>
</dbReference>
<accession>A0A919B8N6</accession>
<dbReference type="InterPro" id="IPR042098">
    <property type="entry name" value="TauD-like_sf"/>
</dbReference>
<evidence type="ECO:0000256" key="2">
    <source>
        <dbReference type="ARBA" id="ARBA00023002"/>
    </source>
</evidence>
<protein>
    <recommendedName>
        <fullName evidence="4">TauD/TfdA-like domain-containing protein</fullName>
    </recommendedName>
</protein>
<reference evidence="5" key="1">
    <citation type="journal article" date="2014" name="Int. J. Syst. Evol. Microbiol.">
        <title>Complete genome sequence of Corynebacterium casei LMG S-19264T (=DSM 44701T), isolated from a smear-ripened cheese.</title>
        <authorList>
            <consortium name="US DOE Joint Genome Institute (JGI-PGF)"/>
            <person name="Walter F."/>
            <person name="Albersmeier A."/>
            <person name="Kalinowski J."/>
            <person name="Ruckert C."/>
        </authorList>
    </citation>
    <scope>NUCLEOTIDE SEQUENCE</scope>
    <source>
        <strain evidence="5">JCM 4059</strain>
    </source>
</reference>
<dbReference type="PANTHER" id="PTHR10696">
    <property type="entry name" value="GAMMA-BUTYROBETAINE HYDROXYLASE-RELATED"/>
    <property type="match status" value="1"/>
</dbReference>
<reference evidence="5" key="2">
    <citation type="submission" date="2020-09" db="EMBL/GenBank/DDBJ databases">
        <authorList>
            <person name="Sun Q."/>
            <person name="Ohkuma M."/>
        </authorList>
    </citation>
    <scope>NUCLEOTIDE SEQUENCE</scope>
    <source>
        <strain evidence="5">JCM 4059</strain>
    </source>
</reference>
<dbReference type="SUPFAM" id="SSF51197">
    <property type="entry name" value="Clavaminate synthase-like"/>
    <property type="match status" value="1"/>
</dbReference>
<dbReference type="AlphaFoldDB" id="A0A919B8N6"/>
<dbReference type="EMBL" id="BNBD01000016">
    <property type="protein sequence ID" value="GHF67350.1"/>
    <property type="molecule type" value="Genomic_DNA"/>
</dbReference>
<feature type="domain" description="TauD/TfdA-like" evidence="4">
    <location>
        <begin position="29"/>
        <end position="265"/>
    </location>
</feature>
<evidence type="ECO:0000256" key="3">
    <source>
        <dbReference type="ARBA" id="ARBA00023004"/>
    </source>
</evidence>
<keyword evidence="3" id="KW-0408">Iron</keyword>
<evidence type="ECO:0000313" key="6">
    <source>
        <dbReference type="Proteomes" id="UP000638313"/>
    </source>
</evidence>
<organism evidence="5 6">
    <name type="scientific">Streptomyces mashuensis</name>
    <dbReference type="NCBI Taxonomy" id="33904"/>
    <lineage>
        <taxon>Bacteria</taxon>
        <taxon>Bacillati</taxon>
        <taxon>Actinomycetota</taxon>
        <taxon>Actinomycetes</taxon>
        <taxon>Kitasatosporales</taxon>
        <taxon>Streptomycetaceae</taxon>
        <taxon>Streptomyces</taxon>
    </lineage>
</organism>
<name>A0A919B8N6_9ACTN</name>
<gene>
    <name evidence="5" type="ORF">GCM10010218_56040</name>
</gene>
<dbReference type="InterPro" id="IPR050411">
    <property type="entry name" value="AlphaKG_dependent_hydroxylases"/>
</dbReference>
<evidence type="ECO:0000259" key="4">
    <source>
        <dbReference type="Pfam" id="PF02668"/>
    </source>
</evidence>
<evidence type="ECO:0000313" key="5">
    <source>
        <dbReference type="EMBL" id="GHF67350.1"/>
    </source>
</evidence>
<dbReference type="PANTHER" id="PTHR10696:SF53">
    <property type="entry name" value="TYROSINE ISONITRILE DESATURASE"/>
    <property type="match status" value="1"/>
</dbReference>
<dbReference type="GO" id="GO:0016491">
    <property type="term" value="F:oxidoreductase activity"/>
    <property type="evidence" value="ECO:0007669"/>
    <property type="project" value="UniProtKB-KW"/>
</dbReference>
<dbReference type="Pfam" id="PF02668">
    <property type="entry name" value="TauD"/>
    <property type="match status" value="1"/>
</dbReference>